<evidence type="ECO:0000256" key="1">
    <source>
        <dbReference type="ARBA" id="ARBA00001282"/>
    </source>
</evidence>
<evidence type="ECO:0000256" key="2">
    <source>
        <dbReference type="ARBA" id="ARBA00004787"/>
    </source>
</evidence>
<dbReference type="NCBIfam" id="TIGR00453">
    <property type="entry name" value="ispD"/>
    <property type="match status" value="1"/>
</dbReference>
<dbReference type="GO" id="GO:0019288">
    <property type="term" value="P:isopentenyl diphosphate biosynthetic process, methylerythritol 4-phosphate pathway"/>
    <property type="evidence" value="ECO:0007669"/>
    <property type="project" value="UniProtKB-UniRule"/>
</dbReference>
<dbReference type="InterPro" id="IPR050088">
    <property type="entry name" value="IspD/TarI_cytidylyltransf_bact"/>
</dbReference>
<dbReference type="SUPFAM" id="SSF53448">
    <property type="entry name" value="Nucleotide-diphospho-sugar transferases"/>
    <property type="match status" value="1"/>
</dbReference>
<dbReference type="Proteomes" id="UP000295627">
    <property type="component" value="Unassembled WGS sequence"/>
</dbReference>
<keyword evidence="5 7" id="KW-0548">Nucleotidyltransferase</keyword>
<comment type="catalytic activity">
    <reaction evidence="1 7">
        <text>2-C-methyl-D-erythritol 4-phosphate + CTP + H(+) = 4-CDP-2-C-methyl-D-erythritol + diphosphate</text>
        <dbReference type="Rhea" id="RHEA:13429"/>
        <dbReference type="ChEBI" id="CHEBI:15378"/>
        <dbReference type="ChEBI" id="CHEBI:33019"/>
        <dbReference type="ChEBI" id="CHEBI:37563"/>
        <dbReference type="ChEBI" id="CHEBI:57823"/>
        <dbReference type="ChEBI" id="CHEBI:58262"/>
        <dbReference type="EC" id="2.7.7.60"/>
    </reaction>
</comment>
<evidence type="ECO:0000256" key="5">
    <source>
        <dbReference type="ARBA" id="ARBA00022695"/>
    </source>
</evidence>
<evidence type="ECO:0000256" key="7">
    <source>
        <dbReference type="HAMAP-Rule" id="MF_00108"/>
    </source>
</evidence>
<dbReference type="InterPro" id="IPR034683">
    <property type="entry name" value="IspD/TarI"/>
</dbReference>
<dbReference type="Gene3D" id="3.90.550.10">
    <property type="entry name" value="Spore Coat Polysaccharide Biosynthesis Protein SpsA, Chain A"/>
    <property type="match status" value="1"/>
</dbReference>
<dbReference type="AlphaFoldDB" id="A0A4R5P580"/>
<evidence type="ECO:0000313" key="8">
    <source>
        <dbReference type="EMBL" id="TDH18534.1"/>
    </source>
</evidence>
<comment type="function">
    <text evidence="7">Catalyzes the formation of 4-diphosphocytidyl-2-C-methyl-D-erythritol from CTP and 2-C-methyl-D-erythritol 4-phosphate (MEP).</text>
</comment>
<dbReference type="InterPro" id="IPR029044">
    <property type="entry name" value="Nucleotide-diphossugar_trans"/>
</dbReference>
<feature type="site" description="Transition state stabilizer" evidence="7">
    <location>
        <position position="31"/>
    </location>
</feature>
<dbReference type="UniPathway" id="UPA00056">
    <property type="reaction ID" value="UER00093"/>
</dbReference>
<comment type="caution">
    <text evidence="8">The sequence shown here is derived from an EMBL/GenBank/DDBJ whole genome shotgun (WGS) entry which is preliminary data.</text>
</comment>
<dbReference type="GO" id="GO:0050518">
    <property type="term" value="F:2-C-methyl-D-erythritol 4-phosphate cytidylyltransferase activity"/>
    <property type="evidence" value="ECO:0007669"/>
    <property type="project" value="UniProtKB-UniRule"/>
</dbReference>
<keyword evidence="6 7" id="KW-0414">Isoprene biosynthesis</keyword>
<dbReference type="PANTHER" id="PTHR32125">
    <property type="entry name" value="2-C-METHYL-D-ERYTHRITOL 4-PHOSPHATE CYTIDYLYLTRANSFERASE, CHLOROPLASTIC"/>
    <property type="match status" value="1"/>
</dbReference>
<feature type="site" description="Positions MEP for the nucleophilic attack" evidence="7">
    <location>
        <position position="165"/>
    </location>
</feature>
<proteinExistence type="inferred from homology"/>
<dbReference type="PROSITE" id="PS01295">
    <property type="entry name" value="ISPD"/>
    <property type="match status" value="1"/>
</dbReference>
<dbReference type="PANTHER" id="PTHR32125:SF4">
    <property type="entry name" value="2-C-METHYL-D-ERYTHRITOL 4-PHOSPHATE CYTIDYLYLTRANSFERASE, CHLOROPLASTIC"/>
    <property type="match status" value="1"/>
</dbReference>
<comment type="pathway">
    <text evidence="2 7">Isoprenoid biosynthesis; isopentenyl diphosphate biosynthesis via DXP pathway; isopentenyl diphosphate from 1-deoxy-D-xylulose 5-phosphate: step 2/6.</text>
</comment>
<evidence type="ECO:0000256" key="3">
    <source>
        <dbReference type="ARBA" id="ARBA00009789"/>
    </source>
</evidence>
<evidence type="ECO:0000256" key="4">
    <source>
        <dbReference type="ARBA" id="ARBA00022679"/>
    </source>
</evidence>
<dbReference type="HAMAP" id="MF_00108">
    <property type="entry name" value="IspD"/>
    <property type="match status" value="1"/>
</dbReference>
<dbReference type="Pfam" id="PF01128">
    <property type="entry name" value="IspD"/>
    <property type="match status" value="1"/>
</dbReference>
<dbReference type="InterPro" id="IPR018294">
    <property type="entry name" value="ISPD_synthase_CS"/>
</dbReference>
<dbReference type="InterPro" id="IPR001228">
    <property type="entry name" value="IspD"/>
</dbReference>
<protein>
    <recommendedName>
        <fullName evidence="7">2-C-methyl-D-erythritol 4-phosphate cytidylyltransferase</fullName>
        <ecNumber evidence="7">2.7.7.60</ecNumber>
    </recommendedName>
    <alternativeName>
        <fullName evidence="7">4-diphosphocytidyl-2C-methyl-D-erythritol synthase</fullName>
    </alternativeName>
    <alternativeName>
        <fullName evidence="7">MEP cytidylyltransferase</fullName>
        <shortName evidence="7">MCT</shortName>
    </alternativeName>
</protein>
<evidence type="ECO:0000313" key="9">
    <source>
        <dbReference type="Proteomes" id="UP000295627"/>
    </source>
</evidence>
<reference evidence="8 9" key="1">
    <citation type="journal article" date="2019" name="Sci. Rep.">
        <title>Extended insight into the Mycobacterium chelonae-abscessus complex through whole genome sequencing of Mycobacterium salmoniphilum outbreak and Mycobacterium salmoniphilum-like strains.</title>
        <authorList>
            <person name="Behra P.R.K."/>
            <person name="Das S."/>
            <person name="Pettersson B.M.F."/>
            <person name="Shirreff L."/>
            <person name="DuCote T."/>
            <person name="Jacobsson K.G."/>
            <person name="Ennis D.G."/>
            <person name="Kirsebom L.A."/>
        </authorList>
    </citation>
    <scope>NUCLEOTIDE SEQUENCE [LARGE SCALE GENOMIC DNA]</scope>
    <source>
        <strain evidence="8 9">DSM 45524</strain>
    </source>
</reference>
<dbReference type="EC" id="2.7.7.60" evidence="7"/>
<dbReference type="EMBL" id="RXLR01000019">
    <property type="protein sequence ID" value="TDH18534.1"/>
    <property type="molecule type" value="Genomic_DNA"/>
</dbReference>
<accession>A0A4R5P580</accession>
<dbReference type="CDD" id="cd02516">
    <property type="entry name" value="CDP-ME_synthetase"/>
    <property type="match status" value="1"/>
</dbReference>
<feature type="site" description="Positions MEP for the nucleophilic attack" evidence="7">
    <location>
        <position position="218"/>
    </location>
</feature>
<dbReference type="FunFam" id="3.90.550.10:FF:000003">
    <property type="entry name" value="2-C-methyl-D-erythritol 4-phosphate cytidylyltransferase"/>
    <property type="match status" value="1"/>
</dbReference>
<feature type="site" description="Transition state stabilizer" evidence="7">
    <location>
        <position position="38"/>
    </location>
</feature>
<sequence length="239" mass="24870">MPPGPTSFSTRCSQLPRRTAAIVPAAGLGVRLGADIPKAFVTVGGRTMLEHCVDGLLCSGAVDEVIVVVGADQRDKAAALVGPTVKIVQGGAERTDSVRAGLAAVDAADWILVHDAARPLTPPDMIARIVAELREGRGAVIPVIPVTDTIKSIDTHGEVSGTPDRASLRAVQTPQGFAADVLRRAYAAAGDIATDDAALVEQIGERVHVVEGDRLAFKITTALDMTLAEAILNREGHPQ</sequence>
<evidence type="ECO:0000256" key="6">
    <source>
        <dbReference type="ARBA" id="ARBA00023229"/>
    </source>
</evidence>
<dbReference type="RefSeq" id="WP_078334343.1">
    <property type="nucleotide sequence ID" value="NZ_MAFQ01000006.1"/>
</dbReference>
<gene>
    <name evidence="7" type="primary">ispD</name>
    <name evidence="8" type="ORF">EJ571_18060</name>
</gene>
<name>A0A4R5P580_9MYCO</name>
<keyword evidence="4 7" id="KW-0808">Transferase</keyword>
<comment type="similarity">
    <text evidence="3 7">Belongs to the IspD/TarI cytidylyltransferase family. IspD subfamily.</text>
</comment>
<organism evidence="8 9">
    <name type="scientific">Mycobacteroides franklinii</name>
    <dbReference type="NCBI Taxonomy" id="948102"/>
    <lineage>
        <taxon>Bacteria</taxon>
        <taxon>Bacillati</taxon>
        <taxon>Actinomycetota</taxon>
        <taxon>Actinomycetes</taxon>
        <taxon>Mycobacteriales</taxon>
        <taxon>Mycobacteriaceae</taxon>
        <taxon>Mycobacteroides</taxon>
    </lineage>
</organism>